<protein>
    <submittedName>
        <fullName evidence="1">DNA polymerase III subunit delta</fullName>
    </submittedName>
</protein>
<accession>A0A1S6QJK8</accession>
<dbReference type="SUPFAM" id="SSF52540">
    <property type="entry name" value="P-loop containing nucleoside triphosphate hydrolases"/>
    <property type="match status" value="1"/>
</dbReference>
<dbReference type="eggNOG" id="COG0470">
    <property type="taxonomic scope" value="Bacteria"/>
</dbReference>
<reference evidence="1 2" key="1">
    <citation type="journal article" date="2015" name="Genome Announc.">
        <title>Genome Sequence of Lactobacillus curieae CCTCC M 2011381T, a Novel Producer of Gamma-aminobutyric Acid.</title>
        <authorList>
            <person name="Wang Y."/>
            <person name="Wang Y."/>
            <person name="Lang C."/>
            <person name="Wei D."/>
            <person name="Xu P."/>
            <person name="Xie J."/>
        </authorList>
    </citation>
    <scope>NUCLEOTIDE SEQUENCE [LARGE SCALE GENOMIC DNA]</scope>
    <source>
        <strain evidence="1 2">CCTCC M 2011381</strain>
    </source>
</reference>
<proteinExistence type="predicted"/>
<dbReference type="AlphaFoldDB" id="A0A1S6QJK8"/>
<dbReference type="Pfam" id="PF13177">
    <property type="entry name" value="DNA_pol3_delta2"/>
    <property type="match status" value="1"/>
</dbReference>
<gene>
    <name evidence="1" type="ORF">PL11_007760</name>
</gene>
<dbReference type="OrthoDB" id="9810148at2"/>
<dbReference type="RefSeq" id="WP_035167556.1">
    <property type="nucleotide sequence ID" value="NZ_CP018906.1"/>
</dbReference>
<dbReference type="NCBIfam" id="TIGR00678">
    <property type="entry name" value="holB"/>
    <property type="match status" value="1"/>
</dbReference>
<dbReference type="Gene3D" id="3.40.50.300">
    <property type="entry name" value="P-loop containing nucleotide triphosphate hydrolases"/>
    <property type="match status" value="1"/>
</dbReference>
<dbReference type="NCBIfam" id="NF005972">
    <property type="entry name" value="PRK08058.1"/>
    <property type="match status" value="1"/>
</dbReference>
<dbReference type="PANTHER" id="PTHR11669:SF8">
    <property type="entry name" value="DNA POLYMERASE III SUBUNIT DELTA"/>
    <property type="match status" value="1"/>
</dbReference>
<organism evidence="1 2">
    <name type="scientific">Lentilactobacillus curieae</name>
    <dbReference type="NCBI Taxonomy" id="1138822"/>
    <lineage>
        <taxon>Bacteria</taxon>
        <taxon>Bacillati</taxon>
        <taxon>Bacillota</taxon>
        <taxon>Bacilli</taxon>
        <taxon>Lactobacillales</taxon>
        <taxon>Lactobacillaceae</taxon>
        <taxon>Lentilactobacillus</taxon>
    </lineage>
</organism>
<evidence type="ECO:0000313" key="1">
    <source>
        <dbReference type="EMBL" id="AQW21817.1"/>
    </source>
</evidence>
<dbReference type="GO" id="GO:0008408">
    <property type="term" value="F:3'-5' exonuclease activity"/>
    <property type="evidence" value="ECO:0007669"/>
    <property type="project" value="InterPro"/>
</dbReference>
<dbReference type="InterPro" id="IPR027417">
    <property type="entry name" value="P-loop_NTPase"/>
</dbReference>
<dbReference type="InterPro" id="IPR004622">
    <property type="entry name" value="DNA_pol_HolB"/>
</dbReference>
<name>A0A1S6QJK8_9LACO</name>
<dbReference type="EMBL" id="CP018906">
    <property type="protein sequence ID" value="AQW21817.1"/>
    <property type="molecule type" value="Genomic_DNA"/>
</dbReference>
<evidence type="ECO:0000313" key="2">
    <source>
        <dbReference type="Proteomes" id="UP000030361"/>
    </source>
</evidence>
<dbReference type="GO" id="GO:0006261">
    <property type="term" value="P:DNA-templated DNA replication"/>
    <property type="evidence" value="ECO:0007669"/>
    <property type="project" value="TreeGrafter"/>
</dbReference>
<dbReference type="GO" id="GO:0003887">
    <property type="term" value="F:DNA-directed DNA polymerase activity"/>
    <property type="evidence" value="ECO:0007669"/>
    <property type="project" value="InterPro"/>
</dbReference>
<keyword evidence="2" id="KW-1185">Reference proteome</keyword>
<sequence>MANDVLKIVTERQPQVFDQFMKIIDKNELSHAYLFTGEEGAGEFEVALGIAMRLFCENVKDGKPCGVCHECQRILNYDNPDVVIERTDDRSIKVDQIRRIKDEFSKSAVEGSKKVFIISGAEKLTSGAANSLLKFIEEPIGEVVTILITQNKNLVLPTIVSRTQVIEFPQLDRNDFLKQIRAAGITPSSANLMLSLTNDISEMTSWSQDGWFENAQAAVGQWFKYVVKGDAMAFAFIQTKLLGIVTNREEQSVIIAMMVQIFSEPMELKYLGNDVERKFPQISDSIDQATDKLSASQLTSSLELLLKMSSSLNGNINFQNILEETTLKLLDIVK</sequence>
<dbReference type="KEGG" id="lcu:PL11_007760"/>
<dbReference type="Proteomes" id="UP000030361">
    <property type="component" value="Chromosome"/>
</dbReference>
<dbReference type="PANTHER" id="PTHR11669">
    <property type="entry name" value="REPLICATION FACTOR C / DNA POLYMERASE III GAMMA-TAU SUBUNIT"/>
    <property type="match status" value="1"/>
</dbReference>
<dbReference type="InterPro" id="IPR050238">
    <property type="entry name" value="DNA_Rep/Repair_Clamp_Loader"/>
</dbReference>